<dbReference type="PANTHER" id="PTHR45997:SF1">
    <property type="entry name" value="DNA LIGASE 4"/>
    <property type="match status" value="1"/>
</dbReference>
<gene>
    <name evidence="3" type="ORF">A2U01_0010901</name>
</gene>
<dbReference type="AlphaFoldDB" id="A0A392MSI6"/>
<evidence type="ECO:0000259" key="2">
    <source>
        <dbReference type="Pfam" id="PF04675"/>
    </source>
</evidence>
<evidence type="ECO:0000313" key="3">
    <source>
        <dbReference type="EMBL" id="MCH89995.1"/>
    </source>
</evidence>
<evidence type="ECO:0000313" key="4">
    <source>
        <dbReference type="Proteomes" id="UP000265520"/>
    </source>
</evidence>
<evidence type="ECO:0000256" key="1">
    <source>
        <dbReference type="ARBA" id="ARBA00022598"/>
    </source>
</evidence>
<protein>
    <submittedName>
        <fullName evidence="3">DNA ligase 4-like</fullName>
    </submittedName>
</protein>
<dbReference type="GO" id="GO:0032807">
    <property type="term" value="C:DNA ligase IV complex"/>
    <property type="evidence" value="ECO:0007669"/>
    <property type="project" value="TreeGrafter"/>
</dbReference>
<proteinExistence type="predicted"/>
<dbReference type="SUPFAM" id="SSF117018">
    <property type="entry name" value="ATP-dependent DNA ligase DNA-binding domain"/>
    <property type="match status" value="1"/>
</dbReference>
<feature type="domain" description="DNA ligase ATP-dependent N-terminal" evidence="2">
    <location>
        <begin position="8"/>
        <end position="75"/>
    </location>
</feature>
<dbReference type="GO" id="GO:0006310">
    <property type="term" value="P:DNA recombination"/>
    <property type="evidence" value="ECO:0007669"/>
    <property type="project" value="InterPro"/>
</dbReference>
<dbReference type="InterPro" id="IPR012308">
    <property type="entry name" value="DNA_ligase_ATP-dep_N"/>
</dbReference>
<dbReference type="GO" id="GO:0005524">
    <property type="term" value="F:ATP binding"/>
    <property type="evidence" value="ECO:0007669"/>
    <property type="project" value="InterPro"/>
</dbReference>
<comment type="caution">
    <text evidence="3">The sequence shown here is derived from an EMBL/GenBank/DDBJ whole genome shotgun (WGS) entry which is preliminary data.</text>
</comment>
<dbReference type="GO" id="GO:0006303">
    <property type="term" value="P:double-strand break repair via nonhomologous end joining"/>
    <property type="evidence" value="ECO:0007669"/>
    <property type="project" value="TreeGrafter"/>
</dbReference>
<dbReference type="PANTHER" id="PTHR45997">
    <property type="entry name" value="DNA LIGASE 4"/>
    <property type="match status" value="1"/>
</dbReference>
<dbReference type="Gene3D" id="1.10.3260.10">
    <property type="entry name" value="DNA ligase, ATP-dependent, N-terminal domain"/>
    <property type="match status" value="1"/>
</dbReference>
<keyword evidence="4" id="KW-1185">Reference proteome</keyword>
<keyword evidence="1 3" id="KW-0436">Ligase</keyword>
<sequence length="110" mass="12761">VLQLRQGTASGGLTIKELNDLLDQLSSSENRGEKTLVLSTLIQKTNAQEMKWIIMIILKDLKLGFSEKSIFHEFHPDAEDLFNVTCDLKLVCEKLRDRNQRHKRQAKFEY</sequence>
<organism evidence="3 4">
    <name type="scientific">Trifolium medium</name>
    <dbReference type="NCBI Taxonomy" id="97028"/>
    <lineage>
        <taxon>Eukaryota</taxon>
        <taxon>Viridiplantae</taxon>
        <taxon>Streptophyta</taxon>
        <taxon>Embryophyta</taxon>
        <taxon>Tracheophyta</taxon>
        <taxon>Spermatophyta</taxon>
        <taxon>Magnoliopsida</taxon>
        <taxon>eudicotyledons</taxon>
        <taxon>Gunneridae</taxon>
        <taxon>Pentapetalae</taxon>
        <taxon>rosids</taxon>
        <taxon>fabids</taxon>
        <taxon>Fabales</taxon>
        <taxon>Fabaceae</taxon>
        <taxon>Papilionoideae</taxon>
        <taxon>50 kb inversion clade</taxon>
        <taxon>NPAAA clade</taxon>
        <taxon>Hologalegina</taxon>
        <taxon>IRL clade</taxon>
        <taxon>Trifolieae</taxon>
        <taxon>Trifolium</taxon>
    </lineage>
</organism>
<dbReference type="GO" id="GO:0006297">
    <property type="term" value="P:nucleotide-excision repair, DNA gap filling"/>
    <property type="evidence" value="ECO:0007669"/>
    <property type="project" value="TreeGrafter"/>
</dbReference>
<dbReference type="Proteomes" id="UP000265520">
    <property type="component" value="Unassembled WGS sequence"/>
</dbReference>
<dbReference type="Pfam" id="PF04675">
    <property type="entry name" value="DNA_ligase_A_N"/>
    <property type="match status" value="1"/>
</dbReference>
<name>A0A392MSI6_9FABA</name>
<feature type="non-terminal residue" evidence="3">
    <location>
        <position position="1"/>
    </location>
</feature>
<dbReference type="GO" id="GO:0003910">
    <property type="term" value="F:DNA ligase (ATP) activity"/>
    <property type="evidence" value="ECO:0007669"/>
    <property type="project" value="InterPro"/>
</dbReference>
<dbReference type="InterPro" id="IPR036599">
    <property type="entry name" value="DNA_ligase_N_sf"/>
</dbReference>
<accession>A0A392MSI6</accession>
<dbReference type="EMBL" id="LXQA010017371">
    <property type="protein sequence ID" value="MCH89995.1"/>
    <property type="molecule type" value="Genomic_DNA"/>
</dbReference>
<dbReference type="GO" id="GO:0003677">
    <property type="term" value="F:DNA binding"/>
    <property type="evidence" value="ECO:0007669"/>
    <property type="project" value="InterPro"/>
</dbReference>
<dbReference type="InterPro" id="IPR029710">
    <property type="entry name" value="LIG4"/>
</dbReference>
<reference evidence="3 4" key="1">
    <citation type="journal article" date="2018" name="Front. Plant Sci.">
        <title>Red Clover (Trifolium pratense) and Zigzag Clover (T. medium) - A Picture of Genomic Similarities and Differences.</title>
        <authorList>
            <person name="Dluhosova J."/>
            <person name="Istvanek J."/>
            <person name="Nedelnik J."/>
            <person name="Repkova J."/>
        </authorList>
    </citation>
    <scope>NUCLEOTIDE SEQUENCE [LARGE SCALE GENOMIC DNA]</scope>
    <source>
        <strain evidence="4">cv. 10/8</strain>
        <tissue evidence="3">Leaf</tissue>
    </source>
</reference>